<organism evidence="1 2">
    <name type="scientific">Camellia lanceoleosa</name>
    <dbReference type="NCBI Taxonomy" id="1840588"/>
    <lineage>
        <taxon>Eukaryota</taxon>
        <taxon>Viridiplantae</taxon>
        <taxon>Streptophyta</taxon>
        <taxon>Embryophyta</taxon>
        <taxon>Tracheophyta</taxon>
        <taxon>Spermatophyta</taxon>
        <taxon>Magnoliopsida</taxon>
        <taxon>eudicotyledons</taxon>
        <taxon>Gunneridae</taxon>
        <taxon>Pentapetalae</taxon>
        <taxon>asterids</taxon>
        <taxon>Ericales</taxon>
        <taxon>Theaceae</taxon>
        <taxon>Camellia</taxon>
    </lineage>
</organism>
<protein>
    <submittedName>
        <fullName evidence="1">COP1-interacting protein 7</fullName>
    </submittedName>
</protein>
<evidence type="ECO:0000313" key="1">
    <source>
        <dbReference type="EMBL" id="KAI8005209.1"/>
    </source>
</evidence>
<reference evidence="1 2" key="1">
    <citation type="journal article" date="2022" name="Plant J.">
        <title>Chromosome-level genome of Camellia lanceoleosa provides a valuable resource for understanding genome evolution and self-incompatibility.</title>
        <authorList>
            <person name="Gong W."/>
            <person name="Xiao S."/>
            <person name="Wang L."/>
            <person name="Liao Z."/>
            <person name="Chang Y."/>
            <person name="Mo W."/>
            <person name="Hu G."/>
            <person name="Li W."/>
            <person name="Zhao G."/>
            <person name="Zhu H."/>
            <person name="Hu X."/>
            <person name="Ji K."/>
            <person name="Xiang X."/>
            <person name="Song Q."/>
            <person name="Yuan D."/>
            <person name="Jin S."/>
            <person name="Zhang L."/>
        </authorList>
    </citation>
    <scope>NUCLEOTIDE SEQUENCE [LARGE SCALE GENOMIC DNA]</scope>
    <source>
        <strain evidence="1">SQ_2022a</strain>
    </source>
</reference>
<proteinExistence type="predicted"/>
<name>A0ACC0GWX3_9ERIC</name>
<evidence type="ECO:0000313" key="2">
    <source>
        <dbReference type="Proteomes" id="UP001060215"/>
    </source>
</evidence>
<keyword evidence="2" id="KW-1185">Reference proteome</keyword>
<dbReference type="EMBL" id="CM045766">
    <property type="protein sequence ID" value="KAI8005209.1"/>
    <property type="molecule type" value="Genomic_DNA"/>
</dbReference>
<sequence>MAVSRLLQAKSELHLQRVGLVSPTRWFCSTSSNNGDAQKSSQSKKPPRNRRLSLCDLIISANGKTEKIASGLLNPFLAHLKTAQDQIAKGGYSILLEPEPGNDRTWFTKGTVERFVRFVSTPEILERVYTIESEMLQIEEAIVIQGNDDMGLSTVEDKHAKPVGSSEGNKTVTDANEEKAIVLYKPDSHPPEANGSIAQEGNSKVQLLKVLEIRKSVLQKEQGMAFAHAVVAAFDIDHMAPLVSFVECLGASRLMDACSWFIDLWKGKHETRQWLENEAAEAMSNRSDFSAMNASGIMLSSMANKQNESHGDLASEDNGKAAIDASADLWKGKHETGQWLEIEAAEAMSNRSDFSAINASGIMLSSMANKQNESHGDLASEDNGKAAIDASAGPLIYDLVYIPALASMAACPLSSEAKSPCDSFYLLAMLESIICINWQST</sequence>
<accession>A0ACC0GWX3</accession>
<gene>
    <name evidence="1" type="ORF">LOK49_LG08G02636</name>
</gene>
<dbReference type="Proteomes" id="UP001060215">
    <property type="component" value="Chromosome 9"/>
</dbReference>
<comment type="caution">
    <text evidence="1">The sequence shown here is derived from an EMBL/GenBank/DDBJ whole genome shotgun (WGS) entry which is preliminary data.</text>
</comment>